<keyword evidence="11" id="KW-0812">Transmembrane</keyword>
<dbReference type="Pfam" id="PF00743">
    <property type="entry name" value="FMO-like"/>
    <property type="match status" value="1"/>
</dbReference>
<keyword evidence="11" id="KW-0472">Membrane</keyword>
<dbReference type="InterPro" id="IPR036188">
    <property type="entry name" value="FAD/NAD-bd_sf"/>
</dbReference>
<evidence type="ECO:0000256" key="5">
    <source>
        <dbReference type="ARBA" id="ARBA00022827"/>
    </source>
</evidence>
<feature type="transmembrane region" description="Helical" evidence="11">
    <location>
        <begin position="230"/>
        <end position="255"/>
    </location>
</feature>
<keyword evidence="6" id="KW-0521">NADP</keyword>
<dbReference type="Gene3D" id="3.50.50.60">
    <property type="entry name" value="FAD/NAD(P)-binding domain"/>
    <property type="match status" value="1"/>
</dbReference>
<keyword evidence="13" id="KW-1185">Reference proteome</keyword>
<accession>A0ABS8UMV8</accession>
<dbReference type="EC" id="1.-.-.-" evidence="10"/>
<dbReference type="GO" id="GO:0004497">
    <property type="term" value="F:monooxygenase activity"/>
    <property type="evidence" value="ECO:0007669"/>
    <property type="project" value="UniProtKB-KW"/>
</dbReference>
<protein>
    <recommendedName>
        <fullName evidence="10">Flavin-containing monooxygenase</fullName>
        <ecNumber evidence="10">1.-.-.-</ecNumber>
    </recommendedName>
</protein>
<dbReference type="Proteomes" id="UP000823775">
    <property type="component" value="Unassembled WGS sequence"/>
</dbReference>
<name>A0ABS8UMV8_DATST</name>
<evidence type="ECO:0000256" key="10">
    <source>
        <dbReference type="RuleBase" id="RU361177"/>
    </source>
</evidence>
<evidence type="ECO:0000256" key="7">
    <source>
        <dbReference type="ARBA" id="ARBA00023002"/>
    </source>
</evidence>
<dbReference type="InterPro" id="IPR020946">
    <property type="entry name" value="Flavin_mOase-like"/>
</dbReference>
<organism evidence="12 13">
    <name type="scientific">Datura stramonium</name>
    <name type="common">Jimsonweed</name>
    <name type="synonym">Common thornapple</name>
    <dbReference type="NCBI Taxonomy" id="4076"/>
    <lineage>
        <taxon>Eukaryota</taxon>
        <taxon>Viridiplantae</taxon>
        <taxon>Streptophyta</taxon>
        <taxon>Embryophyta</taxon>
        <taxon>Tracheophyta</taxon>
        <taxon>Spermatophyta</taxon>
        <taxon>Magnoliopsida</taxon>
        <taxon>eudicotyledons</taxon>
        <taxon>Gunneridae</taxon>
        <taxon>Pentapetalae</taxon>
        <taxon>asterids</taxon>
        <taxon>lamiids</taxon>
        <taxon>Solanales</taxon>
        <taxon>Solanaceae</taxon>
        <taxon>Solanoideae</taxon>
        <taxon>Datureae</taxon>
        <taxon>Datura</taxon>
    </lineage>
</organism>
<dbReference type="SUPFAM" id="SSF51905">
    <property type="entry name" value="FAD/NAD(P)-binding domain"/>
    <property type="match status" value="2"/>
</dbReference>
<gene>
    <name evidence="12" type="primary">YUC5_1</name>
    <name evidence="12" type="ORF">HAX54_017518</name>
</gene>
<evidence type="ECO:0000256" key="6">
    <source>
        <dbReference type="ARBA" id="ARBA00022857"/>
    </source>
</evidence>
<evidence type="ECO:0000256" key="2">
    <source>
        <dbReference type="ARBA" id="ARBA00004814"/>
    </source>
</evidence>
<keyword evidence="5 10" id="KW-0274">FAD</keyword>
<reference evidence="12 13" key="1">
    <citation type="journal article" date="2021" name="BMC Genomics">
        <title>Datura genome reveals duplications of psychoactive alkaloid biosynthetic genes and high mutation rate following tissue culture.</title>
        <authorList>
            <person name="Rajewski A."/>
            <person name="Carter-House D."/>
            <person name="Stajich J."/>
            <person name="Litt A."/>
        </authorList>
    </citation>
    <scope>NUCLEOTIDE SEQUENCE [LARGE SCALE GENOMIC DNA]</scope>
    <source>
        <strain evidence="12">AR-01</strain>
    </source>
</reference>
<sequence>MEYNNFSSSRCIWVNGPVIVGAGPSGLAVGACLKEQGVPFVILEKDDCIASFWHKLTYNSLKLHLPKKFCQLPILPLPESYPKYLSKTQFIEYLECYARHFDINPRFNECVLSAKYDQVCSLWRVKAVTLSGSKFEYICRWLVVATGENAERVVPDIEGLREFGGEVLHTCDYKSGEKFHGKKVLVVGCGNSGMEISLDLCKYDAQPSIVCRSSVHVLPRDIFGISTLELAIFMVQWLPLWLVNKILLFFTWFILGNTEKYGLERPLVGPLQLQNTRRKHLVLDTGAIEKIRSGKIKVIPGINKLSCGIAELVTGEKLEIDSIILATGYTSNVPYWLQETELFSKSGFPKAKFPDSWKLGKSGLYAAGFTKKGLTGASADAIKIAQDIGKVFKEETKRKRPAAAHRRCISQF</sequence>
<comment type="similarity">
    <text evidence="3 10">Belongs to the FMO family.</text>
</comment>
<dbReference type="PRINTS" id="PR00469">
    <property type="entry name" value="PNDRDTASEII"/>
</dbReference>
<evidence type="ECO:0000256" key="9">
    <source>
        <dbReference type="ARBA" id="ARBA00047707"/>
    </source>
</evidence>
<comment type="caution">
    <text evidence="12">The sequence shown here is derived from an EMBL/GenBank/DDBJ whole genome shotgun (WGS) entry which is preliminary data.</text>
</comment>
<proteinExistence type="inferred from homology"/>
<evidence type="ECO:0000256" key="8">
    <source>
        <dbReference type="ARBA" id="ARBA00023070"/>
    </source>
</evidence>
<evidence type="ECO:0000313" key="13">
    <source>
        <dbReference type="Proteomes" id="UP000823775"/>
    </source>
</evidence>
<dbReference type="PANTHER" id="PTHR43539">
    <property type="entry name" value="FLAVIN-BINDING MONOOXYGENASE-LIKE PROTEIN (AFU_ORTHOLOGUE AFUA_4G09220)"/>
    <property type="match status" value="1"/>
</dbReference>
<comment type="cofactor">
    <cofactor evidence="1 10">
        <name>FAD</name>
        <dbReference type="ChEBI" id="CHEBI:57692"/>
    </cofactor>
</comment>
<evidence type="ECO:0000256" key="11">
    <source>
        <dbReference type="SAM" id="Phobius"/>
    </source>
</evidence>
<keyword evidence="8" id="KW-0073">Auxin biosynthesis</keyword>
<keyword evidence="10 12" id="KW-0503">Monooxygenase</keyword>
<evidence type="ECO:0000256" key="3">
    <source>
        <dbReference type="ARBA" id="ARBA00009183"/>
    </source>
</evidence>
<keyword evidence="11" id="KW-1133">Transmembrane helix</keyword>
<keyword evidence="7 10" id="KW-0560">Oxidoreductase</keyword>
<comment type="catalytic activity">
    <reaction evidence="9">
        <text>indole-3-pyruvate + NADPH + O2 + H(+) = (indol-3-yl)acetate + CO2 + NADP(+) + H2O</text>
        <dbReference type="Rhea" id="RHEA:34331"/>
        <dbReference type="ChEBI" id="CHEBI:15377"/>
        <dbReference type="ChEBI" id="CHEBI:15378"/>
        <dbReference type="ChEBI" id="CHEBI:15379"/>
        <dbReference type="ChEBI" id="CHEBI:16526"/>
        <dbReference type="ChEBI" id="CHEBI:17640"/>
        <dbReference type="ChEBI" id="CHEBI:30854"/>
        <dbReference type="ChEBI" id="CHEBI:57783"/>
        <dbReference type="ChEBI" id="CHEBI:58349"/>
        <dbReference type="EC" id="1.14.13.168"/>
    </reaction>
</comment>
<dbReference type="EMBL" id="JACEIK010002162">
    <property type="protein sequence ID" value="MCD9559518.1"/>
    <property type="molecule type" value="Genomic_DNA"/>
</dbReference>
<dbReference type="PANTHER" id="PTHR43539:SF11">
    <property type="entry name" value="INDOLE-3-PYRUVATE MONOOXYGENASE YUCCA8-RELATED"/>
    <property type="match status" value="1"/>
</dbReference>
<evidence type="ECO:0000256" key="1">
    <source>
        <dbReference type="ARBA" id="ARBA00001974"/>
    </source>
</evidence>
<dbReference type="InterPro" id="IPR050982">
    <property type="entry name" value="Auxin_biosynth/cation_transpt"/>
</dbReference>
<evidence type="ECO:0000256" key="4">
    <source>
        <dbReference type="ARBA" id="ARBA00022630"/>
    </source>
</evidence>
<comment type="pathway">
    <text evidence="2">Plant hormone metabolism; auxin biosynthesis.</text>
</comment>
<evidence type="ECO:0000313" key="12">
    <source>
        <dbReference type="EMBL" id="MCD9559518.1"/>
    </source>
</evidence>
<keyword evidence="4 10" id="KW-0285">Flavoprotein</keyword>